<accession>A0A248ZZS4</accession>
<dbReference type="Proteomes" id="UP000254802">
    <property type="component" value="Unassembled WGS sequence"/>
</dbReference>
<dbReference type="KEGG" id="mhaq:WC39_07265"/>
<keyword evidence="9" id="KW-1185">Reference proteome</keyword>
<dbReference type="EMBL" id="UGPN01000002">
    <property type="protein sequence ID" value="STY63889.1"/>
    <property type="molecule type" value="Genomic_DNA"/>
</dbReference>
<gene>
    <name evidence="2" type="primary">arfA</name>
    <name evidence="5" type="ORF">FEA53_09290</name>
    <name evidence="4" type="ORF">FEB89_09340</name>
    <name evidence="2" type="ORF">NCTC10638_03061</name>
    <name evidence="3" type="ORF">NCTC9380_00396</name>
</gene>
<evidence type="ECO:0000313" key="7">
    <source>
        <dbReference type="Proteomes" id="UP000254802"/>
    </source>
</evidence>
<dbReference type="EMBL" id="VAJB01000019">
    <property type="protein sequence ID" value="TRB73712.1"/>
    <property type="molecule type" value="Genomic_DNA"/>
</dbReference>
<evidence type="ECO:0000313" key="6">
    <source>
        <dbReference type="Proteomes" id="UP000254031"/>
    </source>
</evidence>
<dbReference type="AlphaFoldDB" id="A0A248ZZS4"/>
<protein>
    <submittedName>
        <fullName evidence="5">Alternative ribosome-rescue factor A</fullName>
    </submittedName>
</protein>
<dbReference type="OrthoDB" id="8603552at2"/>
<dbReference type="InterPro" id="IPR005589">
    <property type="entry name" value="ArfA"/>
</dbReference>
<evidence type="ECO:0000313" key="8">
    <source>
        <dbReference type="Proteomes" id="UP000315164"/>
    </source>
</evidence>
<feature type="region of interest" description="Disordered" evidence="1">
    <location>
        <begin position="31"/>
        <end position="57"/>
    </location>
</feature>
<sequence>MSKQKNDYLHQRGQIKESAVKALVTDPLFRQRVERNRKGKGSYRRQEKHKKTIYGQKETPFKNIRLESF</sequence>
<proteinExistence type="predicted"/>
<name>A0A248ZZS4_MANHA</name>
<reference evidence="6 7" key="1">
    <citation type="submission" date="2018-06" db="EMBL/GenBank/DDBJ databases">
        <authorList>
            <consortium name="Pathogen Informatics"/>
            <person name="Doyle S."/>
        </authorList>
    </citation>
    <scope>NUCLEOTIDE SEQUENCE [LARGE SCALE GENOMIC DNA]</scope>
    <source>
        <strain evidence="2 7">NCTC10638</strain>
        <strain evidence="3 6">NCTC9380</strain>
    </source>
</reference>
<dbReference type="RefSeq" id="WP_006249028.1">
    <property type="nucleotide sequence ID" value="NZ_CP011098.1"/>
</dbReference>
<dbReference type="EMBL" id="VAJI01000020">
    <property type="protein sequence ID" value="TRB36296.1"/>
    <property type="molecule type" value="Genomic_DNA"/>
</dbReference>
<evidence type="ECO:0000313" key="5">
    <source>
        <dbReference type="EMBL" id="TRB73712.1"/>
    </source>
</evidence>
<dbReference type="Pfam" id="PF03889">
    <property type="entry name" value="ArfA"/>
    <property type="match status" value="1"/>
</dbReference>
<dbReference type="Proteomes" id="UP000318394">
    <property type="component" value="Unassembled WGS sequence"/>
</dbReference>
<dbReference type="EMBL" id="UGPL01000006">
    <property type="protein sequence ID" value="STY65140.1"/>
    <property type="molecule type" value="Genomic_DNA"/>
</dbReference>
<reference evidence="8 9" key="2">
    <citation type="journal article" date="2019" name="Vet. Microbiol.">
        <title>Genetic characterization of susceptible and multi-drug resistant Mannheimia haemolytica isolated from high-risk stocker calves prior to and after antimicrobial metaphylaxis.</title>
        <authorList>
            <person name="Snyder E.R."/>
            <person name="Alvarez-Narvaez S."/>
            <person name="Credille B.C."/>
        </authorList>
    </citation>
    <scope>NUCLEOTIDE SEQUENCE [LARGE SCALE GENOMIC DNA]</scope>
    <source>
        <strain evidence="5 8">UGA-R5-128-1</strain>
        <strain evidence="4 9">UGA-R7-163-1</strain>
    </source>
</reference>
<dbReference type="Proteomes" id="UP000254031">
    <property type="component" value="Unassembled WGS sequence"/>
</dbReference>
<evidence type="ECO:0000313" key="3">
    <source>
        <dbReference type="EMBL" id="STY65140.1"/>
    </source>
</evidence>
<dbReference type="GeneID" id="67369091"/>
<dbReference type="KEGG" id="mhay:VK67_07265"/>
<organism evidence="5 8">
    <name type="scientific">Mannheimia haemolytica</name>
    <name type="common">Pasteurella haemolytica</name>
    <dbReference type="NCBI Taxonomy" id="75985"/>
    <lineage>
        <taxon>Bacteria</taxon>
        <taxon>Pseudomonadati</taxon>
        <taxon>Pseudomonadota</taxon>
        <taxon>Gammaproteobacteria</taxon>
        <taxon>Pasteurellales</taxon>
        <taxon>Pasteurellaceae</taxon>
        <taxon>Mannheimia</taxon>
    </lineage>
</organism>
<dbReference type="GO" id="GO:0072344">
    <property type="term" value="P:rescue of stalled ribosome"/>
    <property type="evidence" value="ECO:0007669"/>
    <property type="project" value="InterPro"/>
</dbReference>
<feature type="compositionally biased region" description="Basic residues" evidence="1">
    <location>
        <begin position="37"/>
        <end position="52"/>
    </location>
</feature>
<evidence type="ECO:0000313" key="9">
    <source>
        <dbReference type="Proteomes" id="UP000318394"/>
    </source>
</evidence>
<evidence type="ECO:0000313" key="4">
    <source>
        <dbReference type="EMBL" id="TRB36296.1"/>
    </source>
</evidence>
<dbReference type="Proteomes" id="UP000315164">
    <property type="component" value="Unassembled WGS sequence"/>
</dbReference>
<evidence type="ECO:0000256" key="1">
    <source>
        <dbReference type="SAM" id="MobiDB-lite"/>
    </source>
</evidence>
<evidence type="ECO:0000313" key="2">
    <source>
        <dbReference type="EMBL" id="STY63889.1"/>
    </source>
</evidence>
<dbReference type="STRING" id="75985.WC39_07265"/>